<evidence type="ECO:0000256" key="4">
    <source>
        <dbReference type="ARBA" id="ARBA00024746"/>
    </source>
</evidence>
<sequence length="230" mass="24538">MIMVDPVSGGMAARGAARQTSAAQDGAGGQQMFAKGDFQTFLRMLTAQLKNQDPMNPMQGSDFAVQLATFSGVEQQAQTNKLLTQLTQQMGGGLGQLSDWLGREVRVAGPVWFGEKPLTLDVAPDPRADSVQLVVLTANGRELSREEIGAGRGQVDWFGRDALEAKLPDGLYQFRVESRQDGTLIGQDEVGAYSRVVEAELVPGGVQLVLEGGVTAGSDQIEAVREGVMK</sequence>
<protein>
    <recommendedName>
        <fullName evidence="2 5">Basal-body rod modification protein FlgD</fullName>
    </recommendedName>
</protein>
<dbReference type="InterPro" id="IPR025965">
    <property type="entry name" value="FlgD/Vpr_Ig-like"/>
</dbReference>
<dbReference type="AlphaFoldDB" id="A0A2H5EZR3"/>
<dbReference type="Proteomes" id="UP000234530">
    <property type="component" value="Chromosome"/>
</dbReference>
<evidence type="ECO:0000256" key="5">
    <source>
        <dbReference type="RuleBase" id="RU362076"/>
    </source>
</evidence>
<accession>A0A2H5EZR3</accession>
<organism evidence="7 8">
    <name type="scientific">Paracoccus zhejiangensis</name>
    <dbReference type="NCBI Taxonomy" id="1077935"/>
    <lineage>
        <taxon>Bacteria</taxon>
        <taxon>Pseudomonadati</taxon>
        <taxon>Pseudomonadota</taxon>
        <taxon>Alphaproteobacteria</taxon>
        <taxon>Rhodobacterales</taxon>
        <taxon>Paracoccaceae</taxon>
        <taxon>Paracoccus</taxon>
    </lineage>
</organism>
<evidence type="ECO:0000313" key="8">
    <source>
        <dbReference type="Proteomes" id="UP000234530"/>
    </source>
</evidence>
<dbReference type="GO" id="GO:0044781">
    <property type="term" value="P:bacterial-type flagellum organization"/>
    <property type="evidence" value="ECO:0007669"/>
    <property type="project" value="UniProtKB-UniRule"/>
</dbReference>
<keyword evidence="8" id="KW-1185">Reference proteome</keyword>
<reference evidence="7 8" key="1">
    <citation type="journal article" date="2013" name="Antonie Van Leeuwenhoek">
        <title>Paracoccus zhejiangensis sp. nov., isolated from activated sludge in wastewater-treatment system.</title>
        <authorList>
            <person name="Wu Z.G."/>
            <person name="Zhang D.F."/>
            <person name="Liu Y.L."/>
            <person name="Wang F."/>
            <person name="Jiang X."/>
            <person name="Li C."/>
            <person name="Li S.P."/>
            <person name="Hong Q."/>
            <person name="Li W.J."/>
        </authorList>
    </citation>
    <scope>NUCLEOTIDE SEQUENCE [LARGE SCALE GENOMIC DNA]</scope>
    <source>
        <strain evidence="7 8">J6</strain>
    </source>
</reference>
<proteinExistence type="inferred from homology"/>
<feature type="domain" description="FlgD/Vpr Ig-like" evidence="6">
    <location>
        <begin position="112"/>
        <end position="181"/>
    </location>
</feature>
<comment type="function">
    <text evidence="4 5">Required for flagellar hook formation. May act as a scaffolding protein.</text>
</comment>
<keyword evidence="7" id="KW-0969">Cilium</keyword>
<keyword evidence="3 5" id="KW-1005">Bacterial flagellum biogenesis</keyword>
<dbReference type="KEGG" id="pzh:CX676_11850"/>
<dbReference type="EMBL" id="CP025430">
    <property type="protein sequence ID" value="AUH64773.1"/>
    <property type="molecule type" value="Genomic_DNA"/>
</dbReference>
<evidence type="ECO:0000313" key="7">
    <source>
        <dbReference type="EMBL" id="AUH64773.1"/>
    </source>
</evidence>
<dbReference type="Gene3D" id="2.60.40.4070">
    <property type="match status" value="1"/>
</dbReference>
<dbReference type="OrthoDB" id="9785233at2"/>
<name>A0A2H5EZR3_9RHOB</name>
<evidence type="ECO:0000256" key="3">
    <source>
        <dbReference type="ARBA" id="ARBA00022795"/>
    </source>
</evidence>
<gene>
    <name evidence="7" type="ORF">CX676_11850</name>
</gene>
<keyword evidence="7" id="KW-0282">Flagellum</keyword>
<keyword evidence="7" id="KW-0966">Cell projection</keyword>
<evidence type="ECO:0000259" key="6">
    <source>
        <dbReference type="Pfam" id="PF13860"/>
    </source>
</evidence>
<dbReference type="InterPro" id="IPR005648">
    <property type="entry name" value="FlgD"/>
</dbReference>
<evidence type="ECO:0000256" key="2">
    <source>
        <dbReference type="ARBA" id="ARBA00016013"/>
    </source>
</evidence>
<evidence type="ECO:0000256" key="1">
    <source>
        <dbReference type="ARBA" id="ARBA00010577"/>
    </source>
</evidence>
<comment type="similarity">
    <text evidence="1 5">Belongs to the FlgD family.</text>
</comment>
<dbReference type="Pfam" id="PF13860">
    <property type="entry name" value="FlgD_ig"/>
    <property type="match status" value="1"/>
</dbReference>
<dbReference type="Pfam" id="PF03963">
    <property type="entry name" value="FlgD"/>
    <property type="match status" value="1"/>
</dbReference>